<evidence type="ECO:0000256" key="3">
    <source>
        <dbReference type="ARBA" id="ARBA00034247"/>
    </source>
</evidence>
<evidence type="ECO:0000256" key="1">
    <source>
        <dbReference type="ARBA" id="ARBA00001946"/>
    </source>
</evidence>
<gene>
    <name evidence="5" type="ORF">D6C00_14035</name>
</gene>
<dbReference type="Proteomes" id="UP000287798">
    <property type="component" value="Unassembled WGS sequence"/>
</dbReference>
<dbReference type="EMBL" id="QZMU01000001">
    <property type="protein sequence ID" value="RRQ22934.1"/>
    <property type="molecule type" value="Genomic_DNA"/>
</dbReference>
<dbReference type="SMART" id="SM00267">
    <property type="entry name" value="GGDEF"/>
    <property type="match status" value="1"/>
</dbReference>
<evidence type="ECO:0000256" key="2">
    <source>
        <dbReference type="ARBA" id="ARBA00012528"/>
    </source>
</evidence>
<dbReference type="InterPro" id="IPR000160">
    <property type="entry name" value="GGDEF_dom"/>
</dbReference>
<accession>A0A426QME3</accession>
<name>A0A426QME3_9GAMM</name>
<keyword evidence="6" id="KW-1185">Reference proteome</keyword>
<reference evidence="5 6" key="1">
    <citation type="journal article" date="2010" name="Int. J. Syst. Evol. Microbiol.">
        <title>Thiohalobacter thiocyanaticus gen. nov., sp. nov., a moderately halophilic, sulfur-oxidizing gammaproteobacterium from hypersaline lakes, that utilizes thiocyanate.</title>
        <authorList>
            <person name="Sorokin D.Y."/>
            <person name="Kovaleva O.L."/>
            <person name="Tourova T.P."/>
            <person name="Muyzer G."/>
        </authorList>
    </citation>
    <scope>NUCLEOTIDE SEQUENCE [LARGE SCALE GENOMIC DNA]</scope>
    <source>
        <strain evidence="5 6">Hrh1</strain>
    </source>
</reference>
<dbReference type="GO" id="GO:0005886">
    <property type="term" value="C:plasma membrane"/>
    <property type="evidence" value="ECO:0007669"/>
    <property type="project" value="TreeGrafter"/>
</dbReference>
<organism evidence="5 6">
    <name type="scientific">Thiohalobacter thiocyanaticus</name>
    <dbReference type="NCBI Taxonomy" id="585455"/>
    <lineage>
        <taxon>Bacteria</taxon>
        <taxon>Pseudomonadati</taxon>
        <taxon>Pseudomonadota</taxon>
        <taxon>Gammaproteobacteria</taxon>
        <taxon>Thiohalobacterales</taxon>
        <taxon>Thiohalobacteraceae</taxon>
        <taxon>Thiohalobacter</taxon>
    </lineage>
</organism>
<dbReference type="Pfam" id="PF00990">
    <property type="entry name" value="GGDEF"/>
    <property type="match status" value="1"/>
</dbReference>
<evidence type="ECO:0000259" key="4">
    <source>
        <dbReference type="PROSITE" id="PS50887"/>
    </source>
</evidence>
<dbReference type="InterPro" id="IPR043128">
    <property type="entry name" value="Rev_trsase/Diguanyl_cyclase"/>
</dbReference>
<dbReference type="InterPro" id="IPR029787">
    <property type="entry name" value="Nucleotide_cyclase"/>
</dbReference>
<dbReference type="CDD" id="cd01949">
    <property type="entry name" value="GGDEF"/>
    <property type="match status" value="1"/>
</dbReference>
<comment type="cofactor">
    <cofactor evidence="1">
        <name>Mg(2+)</name>
        <dbReference type="ChEBI" id="CHEBI:18420"/>
    </cofactor>
</comment>
<dbReference type="FunFam" id="3.30.70.270:FF:000001">
    <property type="entry name" value="Diguanylate cyclase domain protein"/>
    <property type="match status" value="1"/>
</dbReference>
<dbReference type="InterPro" id="IPR050469">
    <property type="entry name" value="Diguanylate_Cyclase"/>
</dbReference>
<dbReference type="PANTHER" id="PTHR45138">
    <property type="entry name" value="REGULATORY COMPONENTS OF SENSORY TRANSDUCTION SYSTEM"/>
    <property type="match status" value="1"/>
</dbReference>
<dbReference type="PROSITE" id="PS50887">
    <property type="entry name" value="GGDEF"/>
    <property type="match status" value="1"/>
</dbReference>
<sequence length="345" mass="38623">MLLFQEKFKQFPVKWHRIRIGIHRIQDTAAHTMITLKSESDNKGSITMAAPVQAFDRTELDSISDDHARLTRVLQTTLSLPLLLELFHAELAERLPLDGLSYTNPEPPCEYRHGRRARHTCSYRLALGDAALGELVFYRGHAFSGEEVARLENYLCCLLYPLRNALLYHDALAQAHKDPLTGIRNRAALEENLASEVALARRHGPELALIVFDLDNFKQINDTHGHQRGDCAIKAAVEAALGCARDSDNLYRYGGEEFVMLLRNTDARGACMLAERIRSSIENLSIECDTARISFTVSAGVASLRSEDSADSLFDRADQALLKAKEKGRNRVICANYMPEEVAQS</sequence>
<dbReference type="GO" id="GO:0052621">
    <property type="term" value="F:diguanylate cyclase activity"/>
    <property type="evidence" value="ECO:0007669"/>
    <property type="project" value="UniProtKB-EC"/>
</dbReference>
<dbReference type="Gene3D" id="3.30.70.270">
    <property type="match status" value="1"/>
</dbReference>
<feature type="domain" description="GGDEF" evidence="4">
    <location>
        <begin position="205"/>
        <end position="337"/>
    </location>
</feature>
<comment type="caution">
    <text evidence="5">The sequence shown here is derived from an EMBL/GenBank/DDBJ whole genome shotgun (WGS) entry which is preliminary data.</text>
</comment>
<evidence type="ECO:0000313" key="5">
    <source>
        <dbReference type="EMBL" id="RRQ22934.1"/>
    </source>
</evidence>
<dbReference type="PANTHER" id="PTHR45138:SF9">
    <property type="entry name" value="DIGUANYLATE CYCLASE DGCM-RELATED"/>
    <property type="match status" value="1"/>
</dbReference>
<dbReference type="GO" id="GO:1902201">
    <property type="term" value="P:negative regulation of bacterial-type flagellum-dependent cell motility"/>
    <property type="evidence" value="ECO:0007669"/>
    <property type="project" value="TreeGrafter"/>
</dbReference>
<dbReference type="GO" id="GO:0043709">
    <property type="term" value="P:cell adhesion involved in single-species biofilm formation"/>
    <property type="evidence" value="ECO:0007669"/>
    <property type="project" value="TreeGrafter"/>
</dbReference>
<dbReference type="NCBIfam" id="TIGR00254">
    <property type="entry name" value="GGDEF"/>
    <property type="match status" value="1"/>
</dbReference>
<dbReference type="AlphaFoldDB" id="A0A426QME3"/>
<comment type="catalytic activity">
    <reaction evidence="3">
        <text>2 GTP = 3',3'-c-di-GMP + 2 diphosphate</text>
        <dbReference type="Rhea" id="RHEA:24898"/>
        <dbReference type="ChEBI" id="CHEBI:33019"/>
        <dbReference type="ChEBI" id="CHEBI:37565"/>
        <dbReference type="ChEBI" id="CHEBI:58805"/>
        <dbReference type="EC" id="2.7.7.65"/>
    </reaction>
</comment>
<evidence type="ECO:0000313" key="6">
    <source>
        <dbReference type="Proteomes" id="UP000287798"/>
    </source>
</evidence>
<protein>
    <recommendedName>
        <fullName evidence="2">diguanylate cyclase</fullName>
        <ecNumber evidence="2">2.7.7.65</ecNumber>
    </recommendedName>
</protein>
<dbReference type="SUPFAM" id="SSF55073">
    <property type="entry name" value="Nucleotide cyclase"/>
    <property type="match status" value="1"/>
</dbReference>
<proteinExistence type="predicted"/>
<dbReference type="EC" id="2.7.7.65" evidence="2"/>